<feature type="non-terminal residue" evidence="1">
    <location>
        <position position="1"/>
    </location>
</feature>
<sequence>LLLLKNGEQKYRDLHNYGNNRNTSLWHCKKENYEIPIRNANESEWLL</sequence>
<organism evidence="1 2">
    <name type="scientific">Racocetra persica</name>
    <dbReference type="NCBI Taxonomy" id="160502"/>
    <lineage>
        <taxon>Eukaryota</taxon>
        <taxon>Fungi</taxon>
        <taxon>Fungi incertae sedis</taxon>
        <taxon>Mucoromycota</taxon>
        <taxon>Glomeromycotina</taxon>
        <taxon>Glomeromycetes</taxon>
        <taxon>Diversisporales</taxon>
        <taxon>Gigasporaceae</taxon>
        <taxon>Racocetra</taxon>
    </lineage>
</organism>
<protein>
    <submittedName>
        <fullName evidence="1">18458_t:CDS:1</fullName>
    </submittedName>
</protein>
<dbReference type="Proteomes" id="UP000789920">
    <property type="component" value="Unassembled WGS sequence"/>
</dbReference>
<proteinExistence type="predicted"/>
<comment type="caution">
    <text evidence="1">The sequence shown here is derived from an EMBL/GenBank/DDBJ whole genome shotgun (WGS) entry which is preliminary data.</text>
</comment>
<keyword evidence="2" id="KW-1185">Reference proteome</keyword>
<evidence type="ECO:0000313" key="1">
    <source>
        <dbReference type="EMBL" id="CAG8786244.1"/>
    </source>
</evidence>
<accession>A0ACA9RBT7</accession>
<evidence type="ECO:0000313" key="2">
    <source>
        <dbReference type="Proteomes" id="UP000789920"/>
    </source>
</evidence>
<gene>
    <name evidence="1" type="ORF">RPERSI_LOCUS18349</name>
</gene>
<dbReference type="EMBL" id="CAJVQC010048451">
    <property type="protein sequence ID" value="CAG8786244.1"/>
    <property type="molecule type" value="Genomic_DNA"/>
</dbReference>
<reference evidence="1" key="1">
    <citation type="submission" date="2021-06" db="EMBL/GenBank/DDBJ databases">
        <authorList>
            <person name="Kallberg Y."/>
            <person name="Tangrot J."/>
            <person name="Rosling A."/>
        </authorList>
    </citation>
    <scope>NUCLEOTIDE SEQUENCE</scope>
    <source>
        <strain evidence="1">MA461A</strain>
    </source>
</reference>
<name>A0ACA9RBT7_9GLOM</name>